<organism evidence="5 6">
    <name type="scientific">Periophthalmus magnuspinnatus</name>
    <dbReference type="NCBI Taxonomy" id="409849"/>
    <lineage>
        <taxon>Eukaryota</taxon>
        <taxon>Metazoa</taxon>
        <taxon>Chordata</taxon>
        <taxon>Craniata</taxon>
        <taxon>Vertebrata</taxon>
        <taxon>Euteleostomi</taxon>
        <taxon>Actinopterygii</taxon>
        <taxon>Neopterygii</taxon>
        <taxon>Teleostei</taxon>
        <taxon>Neoteleostei</taxon>
        <taxon>Acanthomorphata</taxon>
        <taxon>Gobiaria</taxon>
        <taxon>Gobiiformes</taxon>
        <taxon>Gobioidei</taxon>
        <taxon>Gobiidae</taxon>
        <taxon>Oxudercinae</taxon>
        <taxon>Periophthalmus</taxon>
    </lineage>
</organism>
<proteinExistence type="inferred from homology"/>
<protein>
    <recommendedName>
        <fullName evidence="7">THO complex 5</fullName>
    </recommendedName>
</protein>
<dbReference type="GO" id="GO:0003729">
    <property type="term" value="F:mRNA binding"/>
    <property type="evidence" value="ECO:0007669"/>
    <property type="project" value="TreeGrafter"/>
</dbReference>
<feature type="compositionally biased region" description="Basic and acidic residues" evidence="4">
    <location>
        <begin position="22"/>
        <end position="50"/>
    </location>
</feature>
<dbReference type="AlphaFoldDB" id="A0A3B4BBV2"/>
<evidence type="ECO:0008006" key="7">
    <source>
        <dbReference type="Google" id="ProtNLM"/>
    </source>
</evidence>
<dbReference type="STRING" id="409849.ENSPMGP00000027003"/>
<dbReference type="Ensembl" id="ENSPMGT00000028764.1">
    <property type="protein sequence ID" value="ENSPMGP00000027003.1"/>
    <property type="gene ID" value="ENSPMGG00000021793.1"/>
</dbReference>
<dbReference type="PANTHER" id="PTHR13375">
    <property type="entry name" value="FMS INTERACTING PROTEIN"/>
    <property type="match status" value="1"/>
</dbReference>
<sequence>KMSSDLKKRKSKVVRSEGGTPETKRGRAEGEQQDVRVYNEEVELDSRDPEQDYAQYKESCESLSTLMAEIQELKANGAKEGSSEVEQRRMQSCIHFMNLKKLNRLAHMRLKRGRDQTHEAKQKVDVLHLQLQNLLYEVMHLQKEISKCLEFKSKHEEIDLVTEDVFYKEAPPEISRPHLTNNDQHQLTLARLDWELEQRKRLAEKYKESLTTKEKIQKSIEVKKEHLASLQPGLNAIMQASLPVQEFLSMPFEQTQKQTEIARHLPPPLYVLFVQANAYGQACDKSLSVSINGDVDEAKALSKPPEDSQDDESDSDAEEEQEKTVSLVLYL</sequence>
<evidence type="ECO:0000313" key="6">
    <source>
        <dbReference type="Proteomes" id="UP000261520"/>
    </source>
</evidence>
<keyword evidence="6" id="KW-1185">Reference proteome</keyword>
<accession>A0A3B4BBV2</accession>
<evidence type="ECO:0000256" key="4">
    <source>
        <dbReference type="SAM" id="MobiDB-lite"/>
    </source>
</evidence>
<dbReference type="GO" id="GO:0006406">
    <property type="term" value="P:mRNA export from nucleus"/>
    <property type="evidence" value="ECO:0007669"/>
    <property type="project" value="TreeGrafter"/>
</dbReference>
<feature type="region of interest" description="Disordered" evidence="4">
    <location>
        <begin position="1"/>
        <end position="53"/>
    </location>
</feature>
<dbReference type="Pfam" id="PF09766">
    <property type="entry name" value="FmiP_Thoc5"/>
    <property type="match status" value="1"/>
</dbReference>
<evidence type="ECO:0000256" key="1">
    <source>
        <dbReference type="ARBA" id="ARBA00004123"/>
    </source>
</evidence>
<comment type="subcellular location">
    <subcellularLocation>
        <location evidence="1">Nucleus</location>
    </subcellularLocation>
</comment>
<comment type="similarity">
    <text evidence="2">Belongs to the THOC5 family.</text>
</comment>
<dbReference type="Proteomes" id="UP000261520">
    <property type="component" value="Unplaced"/>
</dbReference>
<evidence type="ECO:0000256" key="3">
    <source>
        <dbReference type="ARBA" id="ARBA00023242"/>
    </source>
</evidence>
<feature type="compositionally biased region" description="Acidic residues" evidence="4">
    <location>
        <begin position="307"/>
        <end position="321"/>
    </location>
</feature>
<reference evidence="5" key="1">
    <citation type="submission" date="2025-08" db="UniProtKB">
        <authorList>
            <consortium name="Ensembl"/>
        </authorList>
    </citation>
    <scope>IDENTIFICATION</scope>
</reference>
<reference evidence="5" key="2">
    <citation type="submission" date="2025-09" db="UniProtKB">
        <authorList>
            <consortium name="Ensembl"/>
        </authorList>
    </citation>
    <scope>IDENTIFICATION</scope>
</reference>
<name>A0A3B4BBV2_9GOBI</name>
<feature type="region of interest" description="Disordered" evidence="4">
    <location>
        <begin position="296"/>
        <end position="331"/>
    </location>
</feature>
<evidence type="ECO:0000313" key="5">
    <source>
        <dbReference type="Ensembl" id="ENSPMGP00000027003.1"/>
    </source>
</evidence>
<dbReference type="GO" id="GO:0000445">
    <property type="term" value="C:THO complex part of transcription export complex"/>
    <property type="evidence" value="ECO:0007669"/>
    <property type="project" value="TreeGrafter"/>
</dbReference>
<keyword evidence="3" id="KW-0539">Nucleus</keyword>
<feature type="compositionally biased region" description="Basic and acidic residues" evidence="4">
    <location>
        <begin position="296"/>
        <end position="306"/>
    </location>
</feature>
<dbReference type="PANTHER" id="PTHR13375:SF3">
    <property type="entry name" value="THO COMPLEX SUBUNIT 5 HOMOLOG"/>
    <property type="match status" value="1"/>
</dbReference>
<evidence type="ECO:0000256" key="2">
    <source>
        <dbReference type="ARBA" id="ARBA00008044"/>
    </source>
</evidence>
<dbReference type="InterPro" id="IPR019163">
    <property type="entry name" value="THO_Thoc5"/>
</dbReference>